<evidence type="ECO:0000256" key="9">
    <source>
        <dbReference type="ARBA" id="ARBA00023136"/>
    </source>
</evidence>
<evidence type="ECO:0000256" key="5">
    <source>
        <dbReference type="ARBA" id="ARBA00022519"/>
    </source>
</evidence>
<keyword evidence="9 11" id="KW-0472">Membrane</keyword>
<evidence type="ECO:0000256" key="8">
    <source>
        <dbReference type="ARBA" id="ARBA00022989"/>
    </source>
</evidence>
<feature type="domain" description="TonB C-terminal" evidence="12">
    <location>
        <begin position="181"/>
        <end position="271"/>
    </location>
</feature>
<keyword evidence="8 11" id="KW-1133">Transmembrane helix</keyword>
<feature type="transmembrane region" description="Helical" evidence="11">
    <location>
        <begin position="15"/>
        <end position="36"/>
    </location>
</feature>
<evidence type="ECO:0000256" key="6">
    <source>
        <dbReference type="ARBA" id="ARBA00022692"/>
    </source>
</evidence>
<keyword evidence="4" id="KW-1003">Cell membrane</keyword>
<evidence type="ECO:0000313" key="14">
    <source>
        <dbReference type="Proteomes" id="UP001597128"/>
    </source>
</evidence>
<keyword evidence="7" id="KW-0653">Protein transport</keyword>
<dbReference type="InterPro" id="IPR006260">
    <property type="entry name" value="TonB/TolA_C"/>
</dbReference>
<keyword evidence="5" id="KW-0997">Cell inner membrane</keyword>
<comment type="similarity">
    <text evidence="2">Belongs to the TonB family.</text>
</comment>
<keyword evidence="3" id="KW-0813">Transport</keyword>
<dbReference type="Pfam" id="PF03544">
    <property type="entry name" value="TonB_C"/>
    <property type="match status" value="1"/>
</dbReference>
<dbReference type="Proteomes" id="UP001597128">
    <property type="component" value="Unassembled WGS sequence"/>
</dbReference>
<dbReference type="InterPro" id="IPR051045">
    <property type="entry name" value="TonB-dependent_transducer"/>
</dbReference>
<evidence type="ECO:0000256" key="11">
    <source>
        <dbReference type="SAM" id="Phobius"/>
    </source>
</evidence>
<gene>
    <name evidence="13" type="ORF">ACFQ1Z_07465</name>
</gene>
<feature type="region of interest" description="Disordered" evidence="10">
    <location>
        <begin position="59"/>
        <end position="82"/>
    </location>
</feature>
<evidence type="ECO:0000256" key="10">
    <source>
        <dbReference type="SAM" id="MobiDB-lite"/>
    </source>
</evidence>
<name>A0ABW3F7T3_9PROT</name>
<evidence type="ECO:0000256" key="7">
    <source>
        <dbReference type="ARBA" id="ARBA00022927"/>
    </source>
</evidence>
<dbReference type="RefSeq" id="WP_379056722.1">
    <property type="nucleotide sequence ID" value="NZ_JBHTKB010000001.1"/>
</dbReference>
<feature type="compositionally biased region" description="Low complexity" evidence="10">
    <location>
        <begin position="63"/>
        <end position="77"/>
    </location>
</feature>
<comment type="subcellular location">
    <subcellularLocation>
        <location evidence="1">Cell inner membrane</location>
        <topology evidence="1">Single-pass membrane protein</topology>
        <orientation evidence="1">Periplasmic side</orientation>
    </subcellularLocation>
</comment>
<dbReference type="InterPro" id="IPR037682">
    <property type="entry name" value="TonB_C"/>
</dbReference>
<evidence type="ECO:0000256" key="1">
    <source>
        <dbReference type="ARBA" id="ARBA00004383"/>
    </source>
</evidence>
<dbReference type="SUPFAM" id="SSF74653">
    <property type="entry name" value="TolA/TonB C-terminal domain"/>
    <property type="match status" value="1"/>
</dbReference>
<keyword evidence="14" id="KW-1185">Reference proteome</keyword>
<reference evidence="14" key="1">
    <citation type="journal article" date="2019" name="Int. J. Syst. Evol. Microbiol.">
        <title>The Global Catalogue of Microorganisms (GCM) 10K type strain sequencing project: providing services to taxonomists for standard genome sequencing and annotation.</title>
        <authorList>
            <consortium name="The Broad Institute Genomics Platform"/>
            <consortium name="The Broad Institute Genome Sequencing Center for Infectious Disease"/>
            <person name="Wu L."/>
            <person name="Ma J."/>
        </authorList>
    </citation>
    <scope>NUCLEOTIDE SEQUENCE [LARGE SCALE GENOMIC DNA]</scope>
    <source>
        <strain evidence="14">CCUG 58412</strain>
    </source>
</reference>
<accession>A0ABW3F7T3</accession>
<dbReference type="PANTHER" id="PTHR33446">
    <property type="entry name" value="PROTEIN TONB-RELATED"/>
    <property type="match status" value="1"/>
</dbReference>
<evidence type="ECO:0000256" key="2">
    <source>
        <dbReference type="ARBA" id="ARBA00006555"/>
    </source>
</evidence>
<evidence type="ECO:0000256" key="4">
    <source>
        <dbReference type="ARBA" id="ARBA00022475"/>
    </source>
</evidence>
<organism evidence="13 14">
    <name type="scientific">Methylophilus luteus</name>
    <dbReference type="NCBI Taxonomy" id="640108"/>
    <lineage>
        <taxon>Bacteria</taxon>
        <taxon>Pseudomonadati</taxon>
        <taxon>Pseudomonadota</taxon>
        <taxon>Betaproteobacteria</taxon>
        <taxon>Nitrosomonadales</taxon>
        <taxon>Methylophilaceae</taxon>
        <taxon>Methylophilus</taxon>
    </lineage>
</organism>
<dbReference type="EMBL" id="JBHTKB010000001">
    <property type="protein sequence ID" value="MFD0913380.1"/>
    <property type="molecule type" value="Genomic_DNA"/>
</dbReference>
<dbReference type="PROSITE" id="PS52015">
    <property type="entry name" value="TONB_CTD"/>
    <property type="match status" value="1"/>
</dbReference>
<proteinExistence type="inferred from homology"/>
<dbReference type="Gene3D" id="3.30.1150.10">
    <property type="match status" value="1"/>
</dbReference>
<evidence type="ECO:0000256" key="3">
    <source>
        <dbReference type="ARBA" id="ARBA00022448"/>
    </source>
</evidence>
<evidence type="ECO:0000313" key="13">
    <source>
        <dbReference type="EMBL" id="MFD0913380.1"/>
    </source>
</evidence>
<feature type="compositionally biased region" description="Low complexity" evidence="10">
    <location>
        <begin position="129"/>
        <end position="148"/>
    </location>
</feature>
<protein>
    <submittedName>
        <fullName evidence="13">TonB family protein</fullName>
    </submittedName>
</protein>
<comment type="caution">
    <text evidence="13">The sequence shown here is derived from an EMBL/GenBank/DDBJ whole genome shotgun (WGS) entry which is preliminary data.</text>
</comment>
<feature type="region of interest" description="Disordered" evidence="10">
    <location>
        <begin position="111"/>
        <end position="177"/>
    </location>
</feature>
<evidence type="ECO:0000259" key="12">
    <source>
        <dbReference type="PROSITE" id="PS52015"/>
    </source>
</evidence>
<sequence length="271" mass="28988">MTSLVFIDDESQAKVWRAVGISIALHLLVVAIYPTLSHITLPALPDKLEIEFFTVKAPPPASAQPQPVQQTQAAEPQNVPQKVTPVTKAIAPTTKPVLAAPANTEADYRVPEQVQARPEPAKPEPAAPAAPAAAAAATTNTESASHAASESKDSRPAAATSVQVASESDELTAGDQDAWGDYGEQLRALVNKSKQYPTIAIRRHLEGDVMIVAQFIRGELTNVSLKDSSKHVPLDDEAVRMVKKAIGQLGVKESLKKKTFNITIPVSFRLE</sequence>
<keyword evidence="6 11" id="KW-0812">Transmembrane</keyword>
<dbReference type="NCBIfam" id="TIGR01352">
    <property type="entry name" value="tonB_Cterm"/>
    <property type="match status" value="1"/>
</dbReference>